<reference evidence="1 2" key="1">
    <citation type="submission" date="2018-08" db="EMBL/GenBank/DDBJ databases">
        <title>A genome reference for cultivated species of the human gut microbiota.</title>
        <authorList>
            <person name="Zou Y."/>
            <person name="Xue W."/>
            <person name="Luo G."/>
        </authorList>
    </citation>
    <scope>NUCLEOTIDE SEQUENCE [LARGE SCALE GENOMIC DNA]</scope>
    <source>
        <strain evidence="1 2">OM06-11AA</strain>
    </source>
</reference>
<dbReference type="InterPro" id="IPR026989">
    <property type="entry name" value="TnpV"/>
</dbReference>
<sequence length="127" mass="15174">MKELKPMIHDEKNGLDYILVGDYYIPLIRVAEETRDIGFYGSLRRNFLKDYRQALYSQLMLTGKLWTYLADLNEICVERRDSMMDQMMEAEGVTEELKGKDQMEWLRRVNNIRNRVDEVILTQLVYV</sequence>
<evidence type="ECO:0000313" key="1">
    <source>
        <dbReference type="EMBL" id="RGN03455.1"/>
    </source>
</evidence>
<dbReference type="AlphaFoldDB" id="A0A3E5A4L8"/>
<gene>
    <name evidence="1" type="ORF">DXB81_13655</name>
</gene>
<dbReference type="EMBL" id="QSUB01000006">
    <property type="protein sequence ID" value="RGN03455.1"/>
    <property type="molecule type" value="Genomic_DNA"/>
</dbReference>
<accession>A0A3E5A4L8</accession>
<dbReference type="RefSeq" id="WP_117739481.1">
    <property type="nucleotide sequence ID" value="NZ_QSUB01000006.1"/>
</dbReference>
<comment type="caution">
    <text evidence="1">The sequence shown here is derived from an EMBL/GenBank/DDBJ whole genome shotgun (WGS) entry which is preliminary data.</text>
</comment>
<protein>
    <submittedName>
        <fullName evidence="1">TnpV protein</fullName>
    </submittedName>
</protein>
<proteinExistence type="predicted"/>
<dbReference type="Pfam" id="PF14198">
    <property type="entry name" value="TnpV"/>
    <property type="match status" value="1"/>
</dbReference>
<name>A0A3E5A4L8_9FIRM</name>
<dbReference type="Proteomes" id="UP000261222">
    <property type="component" value="Unassembled WGS sequence"/>
</dbReference>
<organism evidence="1 2">
    <name type="scientific">Blautia obeum</name>
    <dbReference type="NCBI Taxonomy" id="40520"/>
    <lineage>
        <taxon>Bacteria</taxon>
        <taxon>Bacillati</taxon>
        <taxon>Bacillota</taxon>
        <taxon>Clostridia</taxon>
        <taxon>Lachnospirales</taxon>
        <taxon>Lachnospiraceae</taxon>
        <taxon>Blautia</taxon>
    </lineage>
</organism>
<evidence type="ECO:0000313" key="2">
    <source>
        <dbReference type="Proteomes" id="UP000261222"/>
    </source>
</evidence>